<keyword evidence="2" id="KW-1185">Reference proteome</keyword>
<proteinExistence type="predicted"/>
<reference evidence="2" key="1">
    <citation type="journal article" date="2019" name="Int. J. Syst. Evol. Microbiol.">
        <title>The Global Catalogue of Microorganisms (GCM) 10K type strain sequencing project: providing services to taxonomists for standard genome sequencing and annotation.</title>
        <authorList>
            <consortium name="The Broad Institute Genomics Platform"/>
            <consortium name="The Broad Institute Genome Sequencing Center for Infectious Disease"/>
            <person name="Wu L."/>
            <person name="Ma J."/>
        </authorList>
    </citation>
    <scope>NUCLEOTIDE SEQUENCE [LARGE SCALE GENOMIC DNA]</scope>
    <source>
        <strain evidence="2">JCM 14559</strain>
    </source>
</reference>
<name>A0ABP5JPB5_9ACTN</name>
<dbReference type="RefSeq" id="WP_344557812.1">
    <property type="nucleotide sequence ID" value="NZ_BAAANS010000067.1"/>
</dbReference>
<evidence type="ECO:0008006" key="3">
    <source>
        <dbReference type="Google" id="ProtNLM"/>
    </source>
</evidence>
<dbReference type="EMBL" id="BAAANS010000067">
    <property type="protein sequence ID" value="GAA2119474.1"/>
    <property type="molecule type" value="Genomic_DNA"/>
</dbReference>
<organism evidence="1 2">
    <name type="scientific">Kitasatospora saccharophila</name>
    <dbReference type="NCBI Taxonomy" id="407973"/>
    <lineage>
        <taxon>Bacteria</taxon>
        <taxon>Bacillati</taxon>
        <taxon>Actinomycetota</taxon>
        <taxon>Actinomycetes</taxon>
        <taxon>Kitasatosporales</taxon>
        <taxon>Streptomycetaceae</taxon>
        <taxon>Kitasatospora</taxon>
    </lineage>
</organism>
<evidence type="ECO:0000313" key="2">
    <source>
        <dbReference type="Proteomes" id="UP001500897"/>
    </source>
</evidence>
<sequence>MDLATGGGARWGQYTAAIARWERVIGPAPDPVDSRGRLAPAFVEWVMGLEKGWVTQITGLSRSAQLTALGNGVVPQQAALAMELLTPGISLCGNHRIP</sequence>
<evidence type="ECO:0000313" key="1">
    <source>
        <dbReference type="EMBL" id="GAA2119474.1"/>
    </source>
</evidence>
<comment type="caution">
    <text evidence="1">The sequence shown here is derived from an EMBL/GenBank/DDBJ whole genome shotgun (WGS) entry which is preliminary data.</text>
</comment>
<protein>
    <recommendedName>
        <fullName evidence="3">DNA (Cytosine-5)-methyltransferase 1</fullName>
    </recommendedName>
</protein>
<dbReference type="Proteomes" id="UP001500897">
    <property type="component" value="Unassembled WGS sequence"/>
</dbReference>
<accession>A0ABP5JPB5</accession>
<gene>
    <name evidence="1" type="ORF">GCM10009759_67610</name>
</gene>